<evidence type="ECO:0008006" key="3">
    <source>
        <dbReference type="Google" id="ProtNLM"/>
    </source>
</evidence>
<feature type="transmembrane region" description="Helical" evidence="1">
    <location>
        <begin position="78"/>
        <end position="97"/>
    </location>
</feature>
<feature type="transmembrane region" description="Helical" evidence="1">
    <location>
        <begin position="12"/>
        <end position="33"/>
    </location>
</feature>
<dbReference type="InterPro" id="IPR052724">
    <property type="entry name" value="GT117_domain-containing"/>
</dbReference>
<evidence type="ECO:0000256" key="1">
    <source>
        <dbReference type="SAM" id="Phobius"/>
    </source>
</evidence>
<feature type="transmembrane region" description="Helical" evidence="1">
    <location>
        <begin position="346"/>
        <end position="367"/>
    </location>
</feature>
<protein>
    <recommendedName>
        <fullName evidence="3">DUF2723 domain-containing protein</fullName>
    </recommendedName>
</protein>
<feature type="transmembrane region" description="Helical" evidence="1">
    <location>
        <begin position="138"/>
        <end position="157"/>
    </location>
</feature>
<feature type="transmembrane region" description="Helical" evidence="1">
    <location>
        <begin position="427"/>
        <end position="445"/>
    </location>
</feature>
<feature type="transmembrane region" description="Helical" evidence="1">
    <location>
        <begin position="109"/>
        <end position="126"/>
    </location>
</feature>
<accession>A0A381QZ71</accession>
<evidence type="ECO:0000313" key="2">
    <source>
        <dbReference type="EMBL" id="SUZ84746.1"/>
    </source>
</evidence>
<organism evidence="2">
    <name type="scientific">marine metagenome</name>
    <dbReference type="NCBI Taxonomy" id="408172"/>
    <lineage>
        <taxon>unclassified sequences</taxon>
        <taxon>metagenomes</taxon>
        <taxon>ecological metagenomes</taxon>
    </lineage>
</organism>
<dbReference type="PANTHER" id="PTHR16214:SF3">
    <property type="entry name" value="TRANSMEMBRANE PROTEIN 260"/>
    <property type="match status" value="1"/>
</dbReference>
<reference evidence="2" key="1">
    <citation type="submission" date="2018-05" db="EMBL/GenBank/DDBJ databases">
        <authorList>
            <person name="Lanie J.A."/>
            <person name="Ng W.-L."/>
            <person name="Kazmierczak K.M."/>
            <person name="Andrzejewski T.M."/>
            <person name="Davidsen T.M."/>
            <person name="Wayne K.J."/>
            <person name="Tettelin H."/>
            <person name="Glass J.I."/>
            <person name="Rusch D."/>
            <person name="Podicherti R."/>
            <person name="Tsui H.-C.T."/>
            <person name="Winkler M.E."/>
        </authorList>
    </citation>
    <scope>NUCLEOTIDE SEQUENCE</scope>
</reference>
<feature type="transmembrane region" description="Helical" evidence="1">
    <location>
        <begin position="214"/>
        <end position="233"/>
    </location>
</feature>
<feature type="transmembrane region" description="Helical" evidence="1">
    <location>
        <begin position="164"/>
        <end position="181"/>
    </location>
</feature>
<dbReference type="AlphaFoldDB" id="A0A381QZ71"/>
<keyword evidence="1" id="KW-0472">Membrane</keyword>
<dbReference type="InterPro" id="IPR021280">
    <property type="entry name" value="TMEM260-like"/>
</dbReference>
<dbReference type="Pfam" id="PF11028">
    <property type="entry name" value="TMEM260-like"/>
    <property type="match status" value="1"/>
</dbReference>
<keyword evidence="1" id="KW-0812">Transmembrane</keyword>
<dbReference type="EMBL" id="UINC01001605">
    <property type="protein sequence ID" value="SUZ84746.1"/>
    <property type="molecule type" value="Genomic_DNA"/>
</dbReference>
<feature type="transmembrane region" description="Helical" evidence="1">
    <location>
        <begin position="318"/>
        <end position="339"/>
    </location>
</feature>
<keyword evidence="1" id="KW-1133">Transmembrane helix</keyword>
<name>A0A381QZ71_9ZZZZ</name>
<feature type="transmembrane region" description="Helical" evidence="1">
    <location>
        <begin position="390"/>
        <end position="415"/>
    </location>
</feature>
<sequence length="732" mass="80648">MTEYRPPYREGALLGLAIFGLYVLTLSPTTAWWDASEYITTGHLLGIPHPPGNPLFVSLARVWSLLLAPLGLPVAVRINLLAAATSSAATFFFFLVGHRVLSTVIEERWMLTIGAACGAVMGATAYTVWNQSTANEKVYTVSVAVIAAVSWLAIRWYDQRGEPAGVRALLAALYLMVLGASNHLMSVLPAPALALFVLLAGPAVLLSSRFWIRAIPLVILGISFNFFLPIRAAQDPIINEGNPVCESVPSAVVAVYTNGGGGCPALASNLSRAQYAKPPLSERQAPLRYQFLNYFQYFDWQWARGAELSVVPSGVGYLGARLAPTILFMAMGFMGLLVLWRADRMIFSYIAALTATLTVGLVVYLNFKLGFSLAPDVADRTLHEVRERDYFFVASFIVWGNLAGIGLAGFWAALANQWGEAAAYRKWMPILLITFIPLAYNWGWASRSGDYAAFDWAYDLLMSVEPYGVLFTNGDNDTFPLWYAQEIEGVRKDVTVIVLQYLYTDWYPRQIRDRTAPGRQRPFDEQFAAGIYSTGAPPDQAVSLATDEVLNAVTAGTLPEDLSLLLDSVLVTYPSGTYMDRAVRIALSMIQNSAELRPIYFASSAGLLQSLGLERFGVRHGLATKLVMRDLGADPPEGWIQGTAQMGAEWFDLERNLTLVQDVYRYRGIKDREIWQDRSTLSIPTQFQFLFILLADAAVVGLRPVEEISQLTEDAASTRITALGGRRYVEAP</sequence>
<dbReference type="PANTHER" id="PTHR16214">
    <property type="entry name" value="TRANSMEMBRANE PROTEIN 260"/>
    <property type="match status" value="1"/>
</dbReference>
<feature type="transmembrane region" description="Helical" evidence="1">
    <location>
        <begin position="187"/>
        <end position="207"/>
    </location>
</feature>
<proteinExistence type="predicted"/>
<gene>
    <name evidence="2" type="ORF">METZ01_LOCUS37600</name>
</gene>